<comment type="caution">
    <text evidence="2">The sequence shown here is derived from an EMBL/GenBank/DDBJ whole genome shotgun (WGS) entry which is preliminary data.</text>
</comment>
<reference evidence="2" key="1">
    <citation type="submission" date="2021-04" db="EMBL/GenBank/DDBJ databases">
        <authorList>
            <person name="Tunstrom K."/>
        </authorList>
    </citation>
    <scope>NUCLEOTIDE SEQUENCE</scope>
</reference>
<evidence type="ECO:0000313" key="3">
    <source>
        <dbReference type="Proteomes" id="UP000691718"/>
    </source>
</evidence>
<feature type="region of interest" description="Disordered" evidence="1">
    <location>
        <begin position="1"/>
        <end position="29"/>
    </location>
</feature>
<dbReference type="OrthoDB" id="6743178at2759"/>
<protein>
    <submittedName>
        <fullName evidence="2">(apollo) hypothetical protein</fullName>
    </submittedName>
</protein>
<evidence type="ECO:0000256" key="1">
    <source>
        <dbReference type="SAM" id="MobiDB-lite"/>
    </source>
</evidence>
<organism evidence="2 3">
    <name type="scientific">Parnassius apollo</name>
    <name type="common">Apollo butterfly</name>
    <name type="synonym">Papilio apollo</name>
    <dbReference type="NCBI Taxonomy" id="110799"/>
    <lineage>
        <taxon>Eukaryota</taxon>
        <taxon>Metazoa</taxon>
        <taxon>Ecdysozoa</taxon>
        <taxon>Arthropoda</taxon>
        <taxon>Hexapoda</taxon>
        <taxon>Insecta</taxon>
        <taxon>Pterygota</taxon>
        <taxon>Neoptera</taxon>
        <taxon>Endopterygota</taxon>
        <taxon>Lepidoptera</taxon>
        <taxon>Glossata</taxon>
        <taxon>Ditrysia</taxon>
        <taxon>Papilionoidea</taxon>
        <taxon>Papilionidae</taxon>
        <taxon>Parnassiinae</taxon>
        <taxon>Parnassini</taxon>
        <taxon>Parnassius</taxon>
        <taxon>Parnassius</taxon>
    </lineage>
</organism>
<dbReference type="Proteomes" id="UP000691718">
    <property type="component" value="Unassembled WGS sequence"/>
</dbReference>
<gene>
    <name evidence="2" type="ORF">PAPOLLO_LOCUS14805</name>
</gene>
<feature type="compositionally biased region" description="Polar residues" evidence="1">
    <location>
        <begin position="9"/>
        <end position="24"/>
    </location>
</feature>
<name>A0A8S3X7K5_PARAO</name>
<dbReference type="AlphaFoldDB" id="A0A8S3X7K5"/>
<evidence type="ECO:0000313" key="2">
    <source>
        <dbReference type="EMBL" id="CAG5006756.1"/>
    </source>
</evidence>
<proteinExistence type="predicted"/>
<dbReference type="EMBL" id="CAJQZP010000984">
    <property type="protein sequence ID" value="CAG5006756.1"/>
    <property type="molecule type" value="Genomic_DNA"/>
</dbReference>
<sequence>MATDKQNGHIPNSDNKNVSFTQNETSDDKAMFEEGIKENVTINIDNSEGGKTDICQNGKIEEKNGLHDDNNKLDVSKDLLGAPRGGHRMSFMEEESAKEKMRLSLLKQCSAILKQGDQWYNKESLHRTFQDEVSLEI</sequence>
<keyword evidence="3" id="KW-1185">Reference proteome</keyword>
<accession>A0A8S3X7K5</accession>